<evidence type="ECO:0000313" key="11">
    <source>
        <dbReference type="Proteomes" id="UP000625033"/>
    </source>
</evidence>
<organism evidence="10 11">
    <name type="scientific">Zhihengliuella flava</name>
    <dbReference type="NCBI Taxonomy" id="1285193"/>
    <lineage>
        <taxon>Bacteria</taxon>
        <taxon>Bacillati</taxon>
        <taxon>Actinomycetota</taxon>
        <taxon>Actinomycetes</taxon>
        <taxon>Micrococcales</taxon>
        <taxon>Micrococcaceae</taxon>
        <taxon>Zhihengliuella</taxon>
    </lineage>
</organism>
<feature type="transmembrane region" description="Helical" evidence="8">
    <location>
        <begin position="92"/>
        <end position="111"/>
    </location>
</feature>
<feature type="transmembrane region" description="Helical" evidence="8">
    <location>
        <begin position="239"/>
        <end position="258"/>
    </location>
</feature>
<dbReference type="GO" id="GO:0042371">
    <property type="term" value="P:vitamin K biosynthetic process"/>
    <property type="evidence" value="ECO:0007669"/>
    <property type="project" value="TreeGrafter"/>
</dbReference>
<dbReference type="Proteomes" id="UP000625033">
    <property type="component" value="Unassembled WGS sequence"/>
</dbReference>
<feature type="transmembrane region" description="Helical" evidence="8">
    <location>
        <begin position="12"/>
        <end position="31"/>
    </location>
</feature>
<feature type="transmembrane region" description="Helical" evidence="8">
    <location>
        <begin position="37"/>
        <end position="58"/>
    </location>
</feature>
<dbReference type="Gene3D" id="1.10.357.140">
    <property type="entry name" value="UbiA prenyltransferase"/>
    <property type="match status" value="1"/>
</dbReference>
<feature type="transmembrane region" description="Helical" evidence="8">
    <location>
        <begin position="172"/>
        <end position="193"/>
    </location>
</feature>
<dbReference type="AlphaFoldDB" id="A0A931DB25"/>
<sequence length="302" mass="31351">MATVGQWVQGARLRTLPMAVAPVVIGTAAAFEVDGRFHWVRALLAAFVALMLQIGVNYSNDYSDGIRGTDDHRVGPLRLTASGAAPAVQVKFAAFACFGLAAIAGALLVWVSQAWPLLLVGAAAVVAAWGYTGGKNPYGYLGLGDLFVFLFFGLAATLGTTFTQVLELTGPAWIGAIGSGLIAAALLMANNVRDIPTDRQAGKMTLAVRLGDEWARASYVLMIALALLLPVLLVGSHPWLLLVALAAPLCIGPSLTMMRAGHEPGAARSALIPVLKQTGIISLAYAGLFAVGMVISVSLGSL</sequence>
<keyword evidence="4 8" id="KW-0808">Transferase</keyword>
<accession>A0A931DB25</accession>
<dbReference type="CDD" id="cd13962">
    <property type="entry name" value="PT_UbiA_UBIAD1"/>
    <property type="match status" value="1"/>
</dbReference>
<dbReference type="PANTHER" id="PTHR13929:SF0">
    <property type="entry name" value="UBIA PRENYLTRANSFERASE DOMAIN-CONTAINING PROTEIN 1"/>
    <property type="match status" value="1"/>
</dbReference>
<comment type="pathway">
    <text evidence="8">Quinol/quinone metabolism; menaquinone biosynthesis; menaquinol from 1,4-dihydroxy-2-naphthoate: step 1/2.</text>
</comment>
<protein>
    <recommendedName>
        <fullName evidence="8 9">1,4-dihydroxy-2-naphthoate octaprenyltransferase</fullName>
        <shortName evidence="8">DHNA-octaprenyltransferase</shortName>
        <ecNumber evidence="8 9">2.5.1.74</ecNumber>
    </recommendedName>
</protein>
<dbReference type="NCBIfam" id="TIGR00751">
    <property type="entry name" value="menA"/>
    <property type="match status" value="1"/>
</dbReference>
<name>A0A931DB25_9MICC</name>
<gene>
    <name evidence="8" type="primary">menA</name>
    <name evidence="10" type="ORF">IW252_000898</name>
</gene>
<evidence type="ECO:0000256" key="9">
    <source>
        <dbReference type="NCBIfam" id="TIGR00751"/>
    </source>
</evidence>
<evidence type="ECO:0000256" key="8">
    <source>
        <dbReference type="HAMAP-Rule" id="MF_01937"/>
    </source>
</evidence>
<dbReference type="RefSeq" id="WP_196835482.1">
    <property type="nucleotide sequence ID" value="NZ_JADOTZ010000001.1"/>
</dbReference>
<comment type="similarity">
    <text evidence="8">Belongs to the MenA family. Type 1 subfamily.</text>
</comment>
<feature type="transmembrane region" description="Helical" evidence="8">
    <location>
        <begin position="279"/>
        <end position="299"/>
    </location>
</feature>
<keyword evidence="7 8" id="KW-0472">Membrane</keyword>
<dbReference type="GO" id="GO:0009234">
    <property type="term" value="P:menaquinone biosynthetic process"/>
    <property type="evidence" value="ECO:0007669"/>
    <property type="project" value="UniProtKB-UniRule"/>
</dbReference>
<evidence type="ECO:0000256" key="4">
    <source>
        <dbReference type="ARBA" id="ARBA00022679"/>
    </source>
</evidence>
<dbReference type="PANTHER" id="PTHR13929">
    <property type="entry name" value="1,4-DIHYDROXY-2-NAPHTHOATE OCTAPRENYLTRANSFERASE"/>
    <property type="match status" value="1"/>
</dbReference>
<dbReference type="HAMAP" id="MF_01937">
    <property type="entry name" value="MenA_1"/>
    <property type="match status" value="1"/>
</dbReference>
<comment type="function">
    <text evidence="8">Conversion of 1,4-dihydroxy-2-naphthoate (DHNA) to demethylmenaquinone (DMK).</text>
</comment>
<evidence type="ECO:0000256" key="3">
    <source>
        <dbReference type="ARBA" id="ARBA00022475"/>
    </source>
</evidence>
<keyword evidence="5 8" id="KW-0812">Transmembrane</keyword>
<reference evidence="10" key="1">
    <citation type="submission" date="2020-11" db="EMBL/GenBank/DDBJ databases">
        <title>Sequencing the genomes of 1000 actinobacteria strains.</title>
        <authorList>
            <person name="Klenk H.-P."/>
        </authorList>
    </citation>
    <scope>NUCLEOTIDE SEQUENCE</scope>
    <source>
        <strain evidence="10">DSM 26152</strain>
    </source>
</reference>
<evidence type="ECO:0000256" key="1">
    <source>
        <dbReference type="ARBA" id="ARBA00004141"/>
    </source>
</evidence>
<evidence type="ECO:0000256" key="2">
    <source>
        <dbReference type="ARBA" id="ARBA00022428"/>
    </source>
</evidence>
<dbReference type="EC" id="2.5.1.74" evidence="8 9"/>
<evidence type="ECO:0000256" key="7">
    <source>
        <dbReference type="ARBA" id="ARBA00023136"/>
    </source>
</evidence>
<dbReference type="EMBL" id="JADOTZ010000001">
    <property type="protein sequence ID" value="MBG6084131.1"/>
    <property type="molecule type" value="Genomic_DNA"/>
</dbReference>
<dbReference type="InterPro" id="IPR000537">
    <property type="entry name" value="UbiA_prenyltransferase"/>
</dbReference>
<evidence type="ECO:0000313" key="10">
    <source>
        <dbReference type="EMBL" id="MBG6084131.1"/>
    </source>
</evidence>
<feature type="transmembrane region" description="Helical" evidence="8">
    <location>
        <begin position="146"/>
        <end position="166"/>
    </location>
</feature>
<dbReference type="InterPro" id="IPR026046">
    <property type="entry name" value="UBIAD1"/>
</dbReference>
<keyword evidence="3 8" id="KW-1003">Cell membrane</keyword>
<dbReference type="Pfam" id="PF01040">
    <property type="entry name" value="UbiA"/>
    <property type="match status" value="1"/>
</dbReference>
<proteinExistence type="inferred from homology"/>
<keyword evidence="11" id="KW-1185">Reference proteome</keyword>
<feature type="transmembrane region" description="Helical" evidence="8">
    <location>
        <begin position="214"/>
        <end position="233"/>
    </location>
</feature>
<comment type="catalytic activity">
    <reaction evidence="8">
        <text>an all-trans-polyprenyl diphosphate + 1,4-dihydroxy-2-naphthoate + H(+) = a 2-demethylmenaquinol + CO2 + diphosphate</text>
        <dbReference type="Rhea" id="RHEA:26478"/>
        <dbReference type="Rhea" id="RHEA-COMP:9563"/>
        <dbReference type="Rhea" id="RHEA-COMP:9564"/>
        <dbReference type="ChEBI" id="CHEBI:11173"/>
        <dbReference type="ChEBI" id="CHEBI:15378"/>
        <dbReference type="ChEBI" id="CHEBI:16526"/>
        <dbReference type="ChEBI" id="CHEBI:33019"/>
        <dbReference type="ChEBI" id="CHEBI:55437"/>
        <dbReference type="ChEBI" id="CHEBI:58914"/>
        <dbReference type="EC" id="2.5.1.74"/>
    </reaction>
</comment>
<dbReference type="PIRSF" id="PIRSF005355">
    <property type="entry name" value="UBIAD1"/>
    <property type="match status" value="1"/>
</dbReference>
<dbReference type="GO" id="GO:0046428">
    <property type="term" value="F:1,4-dihydroxy-2-naphthoate polyprenyltransferase activity"/>
    <property type="evidence" value="ECO:0007669"/>
    <property type="project" value="UniProtKB-UniRule"/>
</dbReference>
<keyword evidence="6 8" id="KW-1133">Transmembrane helix</keyword>
<comment type="subcellular location">
    <subcellularLocation>
        <location evidence="8">Cell membrane</location>
        <topology evidence="8">Multi-pass membrane protein</topology>
    </subcellularLocation>
    <subcellularLocation>
        <location evidence="1">Membrane</location>
        <topology evidence="1">Multi-pass membrane protein</topology>
    </subcellularLocation>
</comment>
<evidence type="ECO:0000256" key="6">
    <source>
        <dbReference type="ARBA" id="ARBA00022989"/>
    </source>
</evidence>
<keyword evidence="2 8" id="KW-0474">Menaquinone biosynthesis</keyword>
<comment type="caution">
    <text evidence="10">The sequence shown here is derived from an EMBL/GenBank/DDBJ whole genome shotgun (WGS) entry which is preliminary data.</text>
</comment>
<dbReference type="InterPro" id="IPR004657">
    <property type="entry name" value="MenA"/>
</dbReference>
<dbReference type="InterPro" id="IPR044878">
    <property type="entry name" value="UbiA_sf"/>
</dbReference>
<dbReference type="GO" id="GO:0005886">
    <property type="term" value="C:plasma membrane"/>
    <property type="evidence" value="ECO:0007669"/>
    <property type="project" value="UniProtKB-SubCell"/>
</dbReference>
<evidence type="ECO:0000256" key="5">
    <source>
        <dbReference type="ARBA" id="ARBA00022692"/>
    </source>
</evidence>
<dbReference type="NCBIfam" id="NF004751">
    <property type="entry name" value="PRK06080.1-3"/>
    <property type="match status" value="1"/>
</dbReference>
<feature type="transmembrane region" description="Helical" evidence="8">
    <location>
        <begin position="117"/>
        <end position="134"/>
    </location>
</feature>